<dbReference type="AlphaFoldDB" id="A0A0E9W8S1"/>
<protein>
    <submittedName>
        <fullName evidence="1">Uncharacterized protein</fullName>
    </submittedName>
</protein>
<accession>A0A0E9W8S1</accession>
<dbReference type="EMBL" id="GBXM01021856">
    <property type="protein sequence ID" value="JAH86721.1"/>
    <property type="molecule type" value="Transcribed_RNA"/>
</dbReference>
<name>A0A0E9W8S1_ANGAN</name>
<evidence type="ECO:0000313" key="1">
    <source>
        <dbReference type="EMBL" id="JAH86721.1"/>
    </source>
</evidence>
<proteinExistence type="predicted"/>
<reference evidence="1" key="1">
    <citation type="submission" date="2014-11" db="EMBL/GenBank/DDBJ databases">
        <authorList>
            <person name="Amaro Gonzalez C."/>
        </authorList>
    </citation>
    <scope>NUCLEOTIDE SEQUENCE</scope>
</reference>
<sequence length="53" mass="5965">MHFLIAHHGDSVSVHFMIPGCGPVHDHKNYITHKHTVKAQLIRCFFTATVRAG</sequence>
<reference evidence="1" key="2">
    <citation type="journal article" date="2015" name="Fish Shellfish Immunol.">
        <title>Early steps in the European eel (Anguilla anguilla)-Vibrio vulnificus interaction in the gills: Role of the RtxA13 toxin.</title>
        <authorList>
            <person name="Callol A."/>
            <person name="Pajuelo D."/>
            <person name="Ebbesson L."/>
            <person name="Teles M."/>
            <person name="MacKenzie S."/>
            <person name="Amaro C."/>
        </authorList>
    </citation>
    <scope>NUCLEOTIDE SEQUENCE</scope>
</reference>
<organism evidence="1">
    <name type="scientific">Anguilla anguilla</name>
    <name type="common">European freshwater eel</name>
    <name type="synonym">Muraena anguilla</name>
    <dbReference type="NCBI Taxonomy" id="7936"/>
    <lineage>
        <taxon>Eukaryota</taxon>
        <taxon>Metazoa</taxon>
        <taxon>Chordata</taxon>
        <taxon>Craniata</taxon>
        <taxon>Vertebrata</taxon>
        <taxon>Euteleostomi</taxon>
        <taxon>Actinopterygii</taxon>
        <taxon>Neopterygii</taxon>
        <taxon>Teleostei</taxon>
        <taxon>Anguilliformes</taxon>
        <taxon>Anguillidae</taxon>
        <taxon>Anguilla</taxon>
    </lineage>
</organism>